<dbReference type="PANTHER" id="PTHR11523">
    <property type="entry name" value="SODIUM/POTASSIUM-DEPENDENT ATPASE BETA SUBUNIT"/>
    <property type="match status" value="1"/>
</dbReference>
<evidence type="ECO:0000256" key="3">
    <source>
        <dbReference type="ARBA" id="ARBA00022692"/>
    </source>
</evidence>
<keyword evidence="4" id="KW-0735">Signal-anchor</keyword>
<dbReference type="EMBL" id="JARBDR010000640">
    <property type="protein sequence ID" value="KAJ8310704.1"/>
    <property type="molecule type" value="Genomic_DNA"/>
</dbReference>
<keyword evidence="3 7" id="KW-0812">Transmembrane</keyword>
<dbReference type="PANTHER" id="PTHR11523:SF28">
    <property type="entry name" value="NA_K-ATPASE BETA SUBUNIT ISOFORM 4-RELATED"/>
    <property type="match status" value="1"/>
</dbReference>
<accession>A0ABQ9EZV9</accession>
<dbReference type="InterPro" id="IPR000402">
    <property type="entry name" value="Na/K_ATPase_sub_beta"/>
</dbReference>
<evidence type="ECO:0000256" key="5">
    <source>
        <dbReference type="ARBA" id="ARBA00022989"/>
    </source>
</evidence>
<evidence type="ECO:0008006" key="10">
    <source>
        <dbReference type="Google" id="ProtNLM"/>
    </source>
</evidence>
<comment type="caution">
    <text evidence="8">The sequence shown here is derived from an EMBL/GenBank/DDBJ whole genome shotgun (WGS) entry which is preliminary data.</text>
</comment>
<dbReference type="Gene3D" id="2.60.40.1660">
    <property type="entry name" value="Na, k-atpase alpha subunit"/>
    <property type="match status" value="1"/>
</dbReference>
<sequence length="275" mass="31452">MASTASTGVDTTVSTGPSKPTIKQKFNDFCSFLYNPNDHTVLGRGGSSWAQIGLFYIVYYACLAGFWAAMMAVFYQTLDWNDPRLSGPDSLLKQNPDYENQNQVTDTGTIIDCSKYPTNRPKDELDNACRFDLTENLGPDCVKQQAFGYDDGKPCFLLKLNKIYNWFPENYDNDSIPAEIRDMHESWYITVKCEGENPSDKDNIGEIIYYPKQGFHFKYFPYRNQQGFRSPIVMAQFLRPEPGVLIMVECKAYAKNIKHDKLERAGLVHFELLVD</sequence>
<evidence type="ECO:0000313" key="8">
    <source>
        <dbReference type="EMBL" id="KAJ8310704.1"/>
    </source>
</evidence>
<reference evidence="8 9" key="1">
    <citation type="submission" date="2022-12" db="EMBL/GenBank/DDBJ databases">
        <title>Chromosome-level genome of Tegillarca granosa.</title>
        <authorList>
            <person name="Kim J."/>
        </authorList>
    </citation>
    <scope>NUCLEOTIDE SEQUENCE [LARGE SCALE GENOMIC DNA]</scope>
    <source>
        <strain evidence="8">Teg-2019</strain>
        <tissue evidence="8">Adductor muscle</tissue>
    </source>
</reference>
<evidence type="ECO:0000256" key="2">
    <source>
        <dbReference type="ARBA" id="ARBA00005876"/>
    </source>
</evidence>
<organism evidence="8 9">
    <name type="scientific">Tegillarca granosa</name>
    <name type="common">Malaysian cockle</name>
    <name type="synonym">Anadara granosa</name>
    <dbReference type="NCBI Taxonomy" id="220873"/>
    <lineage>
        <taxon>Eukaryota</taxon>
        <taxon>Metazoa</taxon>
        <taxon>Spiralia</taxon>
        <taxon>Lophotrochozoa</taxon>
        <taxon>Mollusca</taxon>
        <taxon>Bivalvia</taxon>
        <taxon>Autobranchia</taxon>
        <taxon>Pteriomorphia</taxon>
        <taxon>Arcoida</taxon>
        <taxon>Arcoidea</taxon>
        <taxon>Arcidae</taxon>
        <taxon>Tegillarca</taxon>
    </lineage>
</organism>
<evidence type="ECO:0000256" key="4">
    <source>
        <dbReference type="ARBA" id="ARBA00022968"/>
    </source>
</evidence>
<dbReference type="Pfam" id="PF00287">
    <property type="entry name" value="Na_K-ATPase"/>
    <property type="match status" value="2"/>
</dbReference>
<protein>
    <recommendedName>
        <fullName evidence="10">Sodium/potassium-transporting ATPase subunit beta</fullName>
    </recommendedName>
</protein>
<comment type="subcellular location">
    <subcellularLocation>
        <location evidence="1">Membrane</location>
        <topology evidence="1">Single-pass type II membrane protein</topology>
    </subcellularLocation>
</comment>
<evidence type="ECO:0000256" key="7">
    <source>
        <dbReference type="SAM" id="Phobius"/>
    </source>
</evidence>
<name>A0ABQ9EZV9_TEGGR</name>
<feature type="transmembrane region" description="Helical" evidence="7">
    <location>
        <begin position="54"/>
        <end position="75"/>
    </location>
</feature>
<proteinExistence type="inferred from homology"/>
<evidence type="ECO:0000256" key="1">
    <source>
        <dbReference type="ARBA" id="ARBA00004606"/>
    </source>
</evidence>
<evidence type="ECO:0000313" key="9">
    <source>
        <dbReference type="Proteomes" id="UP001217089"/>
    </source>
</evidence>
<gene>
    <name evidence="8" type="ORF">KUTeg_012569</name>
</gene>
<dbReference type="Gene3D" id="1.20.5.170">
    <property type="match status" value="1"/>
</dbReference>
<keyword evidence="6 7" id="KW-0472">Membrane</keyword>
<evidence type="ECO:0000256" key="6">
    <source>
        <dbReference type="ARBA" id="ARBA00023136"/>
    </source>
</evidence>
<dbReference type="InterPro" id="IPR038702">
    <property type="entry name" value="Na/K_ATPase_sub_beta_sf"/>
</dbReference>
<keyword evidence="5 7" id="KW-1133">Transmembrane helix</keyword>
<comment type="similarity">
    <text evidence="2">Belongs to the X(+)/potassium ATPases subunit beta family.</text>
</comment>
<dbReference type="Proteomes" id="UP001217089">
    <property type="component" value="Unassembled WGS sequence"/>
</dbReference>
<keyword evidence="9" id="KW-1185">Reference proteome</keyword>